<evidence type="ECO:0000256" key="1">
    <source>
        <dbReference type="ARBA" id="ARBA00004236"/>
    </source>
</evidence>
<dbReference type="GO" id="GO:0006508">
    <property type="term" value="P:proteolysis"/>
    <property type="evidence" value="ECO:0007669"/>
    <property type="project" value="UniProtKB-KW"/>
</dbReference>
<keyword evidence="6" id="KW-0064">Aspartyl protease</keyword>
<comment type="subcellular location">
    <subcellularLocation>
        <location evidence="1">Cell membrane</location>
    </subcellularLocation>
</comment>
<gene>
    <name evidence="15" type="ORF">K444DRAFT_36270</name>
</gene>
<keyword evidence="4 15" id="KW-0645">Protease</keyword>
<dbReference type="InterPro" id="IPR034164">
    <property type="entry name" value="Pepsin-like_dom"/>
</dbReference>
<keyword evidence="16" id="KW-1185">Reference proteome</keyword>
<dbReference type="SUPFAM" id="SSF50630">
    <property type="entry name" value="Acid proteases"/>
    <property type="match status" value="1"/>
</dbReference>
<dbReference type="PANTHER" id="PTHR47966">
    <property type="entry name" value="BETA-SITE APP-CLEAVING ENZYME, ISOFORM A-RELATED"/>
    <property type="match status" value="1"/>
</dbReference>
<feature type="signal peptide" evidence="13">
    <location>
        <begin position="1"/>
        <end position="19"/>
    </location>
</feature>
<keyword evidence="12" id="KW-1015">Disulfide bond</keyword>
<organism evidence="15 16">
    <name type="scientific">Hyaloscypha bicolor E</name>
    <dbReference type="NCBI Taxonomy" id="1095630"/>
    <lineage>
        <taxon>Eukaryota</taxon>
        <taxon>Fungi</taxon>
        <taxon>Dikarya</taxon>
        <taxon>Ascomycota</taxon>
        <taxon>Pezizomycotina</taxon>
        <taxon>Leotiomycetes</taxon>
        <taxon>Helotiales</taxon>
        <taxon>Hyaloscyphaceae</taxon>
        <taxon>Hyaloscypha</taxon>
        <taxon>Hyaloscypha bicolor</taxon>
    </lineage>
</organism>
<dbReference type="PROSITE" id="PS51767">
    <property type="entry name" value="PEPTIDASE_A1"/>
    <property type="match status" value="1"/>
</dbReference>
<keyword evidence="5 13" id="KW-0732">Signal</keyword>
<dbReference type="InParanoid" id="A0A2J6T1C4"/>
<evidence type="ECO:0000256" key="8">
    <source>
        <dbReference type="ARBA" id="ARBA00023136"/>
    </source>
</evidence>
<accession>A0A2J6T1C4</accession>
<reference evidence="15 16" key="1">
    <citation type="submission" date="2016-04" db="EMBL/GenBank/DDBJ databases">
        <title>A degradative enzymes factory behind the ericoid mycorrhizal symbiosis.</title>
        <authorList>
            <consortium name="DOE Joint Genome Institute"/>
            <person name="Martino E."/>
            <person name="Morin E."/>
            <person name="Grelet G."/>
            <person name="Kuo A."/>
            <person name="Kohler A."/>
            <person name="Daghino S."/>
            <person name="Barry K."/>
            <person name="Choi C."/>
            <person name="Cichocki N."/>
            <person name="Clum A."/>
            <person name="Copeland A."/>
            <person name="Hainaut M."/>
            <person name="Haridas S."/>
            <person name="Labutti K."/>
            <person name="Lindquist E."/>
            <person name="Lipzen A."/>
            <person name="Khouja H.-R."/>
            <person name="Murat C."/>
            <person name="Ohm R."/>
            <person name="Olson A."/>
            <person name="Spatafora J."/>
            <person name="Veneault-Fourrey C."/>
            <person name="Henrissat B."/>
            <person name="Grigoriev I."/>
            <person name="Martin F."/>
            <person name="Perotto S."/>
        </authorList>
    </citation>
    <scope>NUCLEOTIDE SEQUENCE [LARGE SCALE GENOMIC DNA]</scope>
    <source>
        <strain evidence="15 16">E</strain>
    </source>
</reference>
<keyword evidence="3" id="KW-1003">Cell membrane</keyword>
<feature type="active site" evidence="11">
    <location>
        <position position="148"/>
    </location>
</feature>
<evidence type="ECO:0000256" key="10">
    <source>
        <dbReference type="ARBA" id="ARBA00023288"/>
    </source>
</evidence>
<dbReference type="EMBL" id="KZ613847">
    <property type="protein sequence ID" value="PMD56817.1"/>
    <property type="molecule type" value="Genomic_DNA"/>
</dbReference>
<comment type="similarity">
    <text evidence="2">Belongs to the peptidase A1 family.</text>
</comment>
<dbReference type="PANTHER" id="PTHR47966:SF75">
    <property type="entry name" value="ENDOPEPTIDASE (CTSD), PUTATIVE (AFU_ORTHOLOGUE AFUA_4G07040)-RELATED"/>
    <property type="match status" value="1"/>
</dbReference>
<evidence type="ECO:0000256" key="11">
    <source>
        <dbReference type="PIRSR" id="PIRSR601461-1"/>
    </source>
</evidence>
<evidence type="ECO:0000256" key="9">
    <source>
        <dbReference type="ARBA" id="ARBA00023180"/>
    </source>
</evidence>
<keyword evidence="9" id="KW-0325">Glycoprotein</keyword>
<evidence type="ECO:0000256" key="7">
    <source>
        <dbReference type="ARBA" id="ARBA00022801"/>
    </source>
</evidence>
<evidence type="ECO:0000256" key="12">
    <source>
        <dbReference type="PIRSR" id="PIRSR601461-2"/>
    </source>
</evidence>
<dbReference type="GeneID" id="36580278"/>
<keyword evidence="7" id="KW-0378">Hydrolase</keyword>
<evidence type="ECO:0000256" key="13">
    <source>
        <dbReference type="SAM" id="SignalP"/>
    </source>
</evidence>
<evidence type="ECO:0000256" key="5">
    <source>
        <dbReference type="ARBA" id="ARBA00022729"/>
    </source>
</evidence>
<dbReference type="FunFam" id="2.40.70.10:FF:000060">
    <property type="entry name" value="Aspartic-type endopeptidase ctsD"/>
    <property type="match status" value="1"/>
</dbReference>
<dbReference type="Pfam" id="PF00026">
    <property type="entry name" value="Asp"/>
    <property type="match status" value="1"/>
</dbReference>
<protein>
    <submittedName>
        <fullName evidence="15">Acid protease</fullName>
    </submittedName>
</protein>
<dbReference type="InterPro" id="IPR021109">
    <property type="entry name" value="Peptidase_aspartic_dom_sf"/>
</dbReference>
<dbReference type="AlphaFoldDB" id="A0A2J6T1C4"/>
<dbReference type="PRINTS" id="PR00792">
    <property type="entry name" value="PEPSIN"/>
</dbReference>
<evidence type="ECO:0000256" key="6">
    <source>
        <dbReference type="ARBA" id="ARBA00022750"/>
    </source>
</evidence>
<dbReference type="Proteomes" id="UP000235371">
    <property type="component" value="Unassembled WGS sequence"/>
</dbReference>
<dbReference type="GO" id="GO:0004190">
    <property type="term" value="F:aspartic-type endopeptidase activity"/>
    <property type="evidence" value="ECO:0007669"/>
    <property type="project" value="UniProtKB-KW"/>
</dbReference>
<dbReference type="InterPro" id="IPR033121">
    <property type="entry name" value="PEPTIDASE_A1"/>
</dbReference>
<dbReference type="RefSeq" id="XP_024733721.1">
    <property type="nucleotide sequence ID" value="XM_024872197.1"/>
</dbReference>
<dbReference type="FunFam" id="2.40.70.10:FF:000085">
    <property type="entry name" value="Aspartic-type endopeptidase (CtsD), putative"/>
    <property type="match status" value="1"/>
</dbReference>
<name>A0A2J6T1C4_9HELO</name>
<evidence type="ECO:0000313" key="15">
    <source>
        <dbReference type="EMBL" id="PMD56817.1"/>
    </source>
</evidence>
<dbReference type="STRING" id="1095630.A0A2J6T1C4"/>
<feature type="active site" evidence="11">
    <location>
        <position position="329"/>
    </location>
</feature>
<sequence length="442" mass="47233">MRLIHTLIAVITLVSSANAFFPYFPPYMCPEDDRCVNQPNSPRDMKDEDSGIASLKISQRWPKTEVSRDQQVRRTVNKLIRKYNHPSQVRGSARDSVEKRGTNTYPVQTAANPTQTNSAGIDQDGTDFSYFTQVQFGSANTPLYMLLDTGASTTWVMGPSCGSDACKSHDSFGAADSKTFQTTADPFSVAYGAGSVSGTLASDSVSIAGMKFQMTFGIANNTSDDFKYFPIDGILGLSLQKGSTPSFVDTLVASKAVKSNIFGISLNRASDGDNTGEINFGAVDSSKFTGSLNYLPVSANSAGDWAIPMANVGFGSNQAGVTGKLAYIDTGTSFIFAPPDQAAAFYAVVTGAKILSTGATVTYSVPCDTTTALTFTFGTTTYSVSPKDWISASVNGVCTGNVFGRTIVADSWLLGDTFLKNVYAVFDVDKTRVLQLRLLQFP</sequence>
<evidence type="ECO:0000256" key="2">
    <source>
        <dbReference type="ARBA" id="ARBA00007447"/>
    </source>
</evidence>
<feature type="chain" id="PRO_5014445939" evidence="13">
    <location>
        <begin position="20"/>
        <end position="442"/>
    </location>
</feature>
<keyword evidence="8" id="KW-0472">Membrane</keyword>
<feature type="domain" description="Peptidase A1" evidence="14">
    <location>
        <begin position="130"/>
        <end position="436"/>
    </location>
</feature>
<feature type="disulfide bond" evidence="12">
    <location>
        <begin position="161"/>
        <end position="166"/>
    </location>
</feature>
<evidence type="ECO:0000313" key="16">
    <source>
        <dbReference type="Proteomes" id="UP000235371"/>
    </source>
</evidence>
<keyword evidence="10" id="KW-0449">Lipoprotein</keyword>
<dbReference type="OrthoDB" id="660550at2759"/>
<dbReference type="InterPro" id="IPR001461">
    <property type="entry name" value="Aspartic_peptidase_A1"/>
</dbReference>
<evidence type="ECO:0000256" key="3">
    <source>
        <dbReference type="ARBA" id="ARBA00022475"/>
    </source>
</evidence>
<dbReference type="CDD" id="cd05471">
    <property type="entry name" value="pepsin_like"/>
    <property type="match status" value="1"/>
</dbReference>
<dbReference type="GO" id="GO:0005886">
    <property type="term" value="C:plasma membrane"/>
    <property type="evidence" value="ECO:0007669"/>
    <property type="project" value="UniProtKB-SubCell"/>
</dbReference>
<evidence type="ECO:0000256" key="4">
    <source>
        <dbReference type="ARBA" id="ARBA00022670"/>
    </source>
</evidence>
<evidence type="ECO:0000259" key="14">
    <source>
        <dbReference type="PROSITE" id="PS51767"/>
    </source>
</evidence>
<dbReference type="Gene3D" id="2.40.70.10">
    <property type="entry name" value="Acid Proteases"/>
    <property type="match status" value="2"/>
</dbReference>
<proteinExistence type="inferred from homology"/>